<organism evidence="2 3">
    <name type="scientific">Hahella chejuensis (strain KCTC 2396)</name>
    <dbReference type="NCBI Taxonomy" id="349521"/>
    <lineage>
        <taxon>Bacteria</taxon>
        <taxon>Pseudomonadati</taxon>
        <taxon>Pseudomonadota</taxon>
        <taxon>Gammaproteobacteria</taxon>
        <taxon>Oceanospirillales</taxon>
        <taxon>Hahellaceae</taxon>
        <taxon>Hahella</taxon>
    </lineage>
</organism>
<evidence type="ECO:0000256" key="1">
    <source>
        <dbReference type="SAM" id="MobiDB-lite"/>
    </source>
</evidence>
<dbReference type="Proteomes" id="UP000000238">
    <property type="component" value="Chromosome"/>
</dbReference>
<feature type="compositionally biased region" description="Low complexity" evidence="1">
    <location>
        <begin position="143"/>
        <end position="153"/>
    </location>
</feature>
<accession>Q2SQP1</accession>
<dbReference type="AlphaFoldDB" id="Q2SQP1"/>
<dbReference type="KEGG" id="hch:HCH_00112"/>
<dbReference type="STRING" id="349521.HCH_00112"/>
<evidence type="ECO:0000313" key="3">
    <source>
        <dbReference type="Proteomes" id="UP000000238"/>
    </source>
</evidence>
<feature type="region of interest" description="Disordered" evidence="1">
    <location>
        <begin position="48"/>
        <end position="206"/>
    </location>
</feature>
<dbReference type="EMBL" id="CP000155">
    <property type="protein sequence ID" value="ABC27033.1"/>
    <property type="molecule type" value="Genomic_DNA"/>
</dbReference>
<evidence type="ECO:0000313" key="2">
    <source>
        <dbReference type="EMBL" id="ABC27033.1"/>
    </source>
</evidence>
<protein>
    <submittedName>
        <fullName evidence="2">Uncharacterized protein</fullName>
    </submittedName>
</protein>
<dbReference type="eggNOG" id="ENOG5033JMD">
    <property type="taxonomic scope" value="Bacteria"/>
</dbReference>
<feature type="compositionally biased region" description="Polar residues" evidence="1">
    <location>
        <begin position="197"/>
        <end position="206"/>
    </location>
</feature>
<keyword evidence="3" id="KW-1185">Reference proteome</keyword>
<gene>
    <name evidence="2" type="ordered locus">HCH_00112</name>
</gene>
<sequence>MESRTTIWMNVLRLEMKTKLSAKDLCFSIPRNLLLAGAVALSGCNMSSIKPSTDSGSKTEDKQYATSSTSETTHATTSQDVATATTPAMTDATPATGSVTMESASDADQTSANNAAQKTTSTAKQKTATSAAKKPVKEKTASKKTSSSSNGSSVKKKEPEKTQTKSVAAKENAKKESAKKETVEASAETKPVVETAMLSQPKDTSGLQITGSMLPYDFGGWMLEKDWDSAHIGVCRLRSERHPIFDGYENSSVWIEVLAKEVNVYTRSNVDLTYPGVGLQLAEQTVLDFNEVFQETNARIKGDHTRALQNASKLTVKIGFWPSWPQTQTQQAVIPATVLKQAIPVFLNCKNL</sequence>
<reference evidence="2 3" key="1">
    <citation type="journal article" date="2005" name="Nucleic Acids Res.">
        <title>Genomic blueprint of Hahella chejuensis, a marine microbe producing an algicidal agent.</title>
        <authorList>
            <person name="Jeong H."/>
            <person name="Yim J.H."/>
            <person name="Lee C."/>
            <person name="Choi S.-H."/>
            <person name="Park Y.K."/>
            <person name="Yoon S.H."/>
            <person name="Hur C.-G."/>
            <person name="Kang H.-Y."/>
            <person name="Kim D."/>
            <person name="Lee H.H."/>
            <person name="Park K.H."/>
            <person name="Park S.-H."/>
            <person name="Park H.-S."/>
            <person name="Lee H.K."/>
            <person name="Oh T.K."/>
            <person name="Kim J.F."/>
        </authorList>
    </citation>
    <scope>NUCLEOTIDE SEQUENCE [LARGE SCALE GENOMIC DNA]</scope>
    <source>
        <strain evidence="2 3">KCTC 2396</strain>
    </source>
</reference>
<feature type="compositionally biased region" description="Low complexity" evidence="1">
    <location>
        <begin position="66"/>
        <end position="96"/>
    </location>
</feature>
<feature type="compositionally biased region" description="Low complexity" evidence="1">
    <location>
        <begin position="109"/>
        <end position="133"/>
    </location>
</feature>
<feature type="compositionally biased region" description="Polar residues" evidence="1">
    <location>
        <begin position="97"/>
        <end position="108"/>
    </location>
</feature>
<proteinExistence type="predicted"/>
<dbReference type="HOGENOM" id="CLU_787013_0_0_6"/>
<feature type="compositionally biased region" description="Basic and acidic residues" evidence="1">
    <location>
        <begin position="171"/>
        <end position="183"/>
    </location>
</feature>
<name>Q2SQP1_HAHCH</name>